<dbReference type="Pfam" id="PF01585">
    <property type="entry name" value="G-patch"/>
    <property type="match status" value="1"/>
</dbReference>
<dbReference type="PROSITE" id="PS51061">
    <property type="entry name" value="R3H"/>
    <property type="match status" value="1"/>
</dbReference>
<feature type="domain" description="G-patch" evidence="11">
    <location>
        <begin position="568"/>
        <end position="623"/>
    </location>
</feature>
<name>A0A6F9DGQ1_9ASCI</name>
<evidence type="ECO:0000259" key="11">
    <source>
        <dbReference type="PROSITE" id="PS50174"/>
    </source>
</evidence>
<protein>
    <submittedName>
        <fullName evidence="14">Uncharacterized protein LOC100181284</fullName>
    </submittedName>
</protein>
<dbReference type="GO" id="GO:0005524">
    <property type="term" value="F:ATP binding"/>
    <property type="evidence" value="ECO:0007669"/>
    <property type="project" value="UniProtKB-KW"/>
</dbReference>
<keyword evidence="7 9" id="KW-0694">RNA-binding</keyword>
<evidence type="ECO:0000256" key="9">
    <source>
        <dbReference type="PROSITE-ProRule" id="PRU00266"/>
    </source>
</evidence>
<dbReference type="GO" id="GO:0003723">
    <property type="term" value="F:RNA binding"/>
    <property type="evidence" value="ECO:0007669"/>
    <property type="project" value="UniProtKB-UniRule"/>
</dbReference>
<accession>A0A6F9DGQ1</accession>
<evidence type="ECO:0000259" key="10">
    <source>
        <dbReference type="PROSITE" id="PS50137"/>
    </source>
</evidence>
<evidence type="ECO:0000256" key="7">
    <source>
        <dbReference type="ARBA" id="ARBA00022884"/>
    </source>
</evidence>
<dbReference type="EMBL" id="LR786782">
    <property type="protein sequence ID" value="CAB3262644.1"/>
    <property type="molecule type" value="mRNA"/>
</dbReference>
<feature type="domain" description="DRBM" evidence="10">
    <location>
        <begin position="463"/>
        <end position="530"/>
    </location>
</feature>
<dbReference type="Gene3D" id="3.30.160.20">
    <property type="match status" value="1"/>
</dbReference>
<dbReference type="PROSITE" id="PS51827">
    <property type="entry name" value="XTBD"/>
    <property type="match status" value="1"/>
</dbReference>
<comment type="similarity">
    <text evidence="2">Belongs to the CARF family.</text>
</comment>
<evidence type="ECO:0000256" key="6">
    <source>
        <dbReference type="ARBA" id="ARBA00022840"/>
    </source>
</evidence>
<comment type="subcellular location">
    <subcellularLocation>
        <location evidence="1">Nucleus</location>
    </subcellularLocation>
</comment>
<evidence type="ECO:0000256" key="2">
    <source>
        <dbReference type="ARBA" id="ARBA00010053"/>
    </source>
</evidence>
<evidence type="ECO:0000256" key="4">
    <source>
        <dbReference type="ARBA" id="ARBA00022801"/>
    </source>
</evidence>
<dbReference type="GO" id="GO:0005634">
    <property type="term" value="C:nucleus"/>
    <property type="evidence" value="ECO:0007669"/>
    <property type="project" value="UniProtKB-SubCell"/>
</dbReference>
<organism evidence="14">
    <name type="scientific">Phallusia mammillata</name>
    <dbReference type="NCBI Taxonomy" id="59560"/>
    <lineage>
        <taxon>Eukaryota</taxon>
        <taxon>Metazoa</taxon>
        <taxon>Chordata</taxon>
        <taxon>Tunicata</taxon>
        <taxon>Ascidiacea</taxon>
        <taxon>Phlebobranchia</taxon>
        <taxon>Ascidiidae</taxon>
        <taxon>Phallusia</taxon>
    </lineage>
</organism>
<dbReference type="FunFam" id="3.30.1370.50:FF:000002">
    <property type="entry name" value="Immunoglobulin mu DNA-binding protein 2"/>
    <property type="match status" value="1"/>
</dbReference>
<dbReference type="SUPFAM" id="SSF82708">
    <property type="entry name" value="R3H domain"/>
    <property type="match status" value="1"/>
</dbReference>
<dbReference type="InterPro" id="IPR001374">
    <property type="entry name" value="R3H_dom"/>
</dbReference>
<evidence type="ECO:0000256" key="3">
    <source>
        <dbReference type="ARBA" id="ARBA00022741"/>
    </source>
</evidence>
<evidence type="ECO:0000259" key="13">
    <source>
        <dbReference type="PROSITE" id="PS51827"/>
    </source>
</evidence>
<keyword evidence="8" id="KW-0539">Nucleus</keyword>
<keyword evidence="4" id="KW-0378">Hydrolase</keyword>
<evidence type="ECO:0000256" key="5">
    <source>
        <dbReference type="ARBA" id="ARBA00022806"/>
    </source>
</evidence>
<gene>
    <name evidence="14" type="primary">LOC100181284</name>
</gene>
<reference evidence="14" key="1">
    <citation type="submission" date="2020-04" db="EMBL/GenBank/DDBJ databases">
        <authorList>
            <person name="Neveu A P."/>
        </authorList>
    </citation>
    <scope>NUCLEOTIDE SEQUENCE</scope>
    <source>
        <tissue evidence="14">Whole embryo</tissue>
    </source>
</reference>
<evidence type="ECO:0000313" key="14">
    <source>
        <dbReference type="EMBL" id="CAB3262644.1"/>
    </source>
</evidence>
<sequence length="719" mass="81479">MCDFVSCCVFCYFVGLKLFWLPPKQKPTDTMQVSDLVSSSRQFVDELEKYRSPWESKTHWHARKTFLRHNWESMQDKERLICLSTAWANVHFMENRYPQKVMLQLREMEKGMDGALELLKEAEKQVIGNADVKEQATNKHSSRHLKMPRGMLPVLFVNEHSSKTVETSVTKDQIVKQSCKKRQCDVPVKDKNQMSEKIPAKQPKLDKHITADSVLSSLKNKTVFNQSKDMSRPLHQKGKSKSCQKSVVYKVFGNSAKSQSYSTTQQKVDHSVDDEPTEKHVFKTDFEDLKASTEQTHTIQQFSEIFKAEYGLKLPVKPVDTIFKLAKVWVPVFRYSVLTEQDENVFNVWTKKIGSNVQIKPGTHVCEMSVKDVFIAHGYGSSKGKAQRFAIAGCVNVLNTKELEIVCAKRLVHGKNYVNQLAVTSNTSTKDLLPPICSQSPVDTQKYLHGLGKFVVRQRPQDNAIYTINQSAQFNNLQFDYRFENYHIDQEELWDCVVVLNHCEVGFGTGPIQKCAKLAAAENALNLLQKHFPTVLVESASHGDVNQALSRDDVIKSNMGMSCNKISEDNVGNQLLRKMGWSGTGGLGKNGAVQLLQRNSEGREEPVQCKETHGREGLGKLSENHNFVSFEDASRILQNYATKNSTHELTFSPELTNEERKTIHMMARKFGLSSKSFGKGETRYLTVFRKVSADNIVTDLWEAGGSKYGLHLLKPGFQS</sequence>
<dbReference type="PANTHER" id="PTHR48430:SF1">
    <property type="entry name" value="PARTNER OF XRN-2 PROTEIN 1"/>
    <property type="match status" value="1"/>
</dbReference>
<dbReference type="AlphaFoldDB" id="A0A6F9DGQ1"/>
<dbReference type="SUPFAM" id="SSF54768">
    <property type="entry name" value="dsRNA-binding domain-like"/>
    <property type="match status" value="1"/>
</dbReference>
<dbReference type="SMART" id="SM00393">
    <property type="entry name" value="R3H"/>
    <property type="match status" value="1"/>
</dbReference>
<proteinExistence type="evidence at transcript level"/>
<dbReference type="GO" id="GO:0004386">
    <property type="term" value="F:helicase activity"/>
    <property type="evidence" value="ECO:0007669"/>
    <property type="project" value="UniProtKB-KW"/>
</dbReference>
<dbReference type="Gene3D" id="3.30.1370.50">
    <property type="entry name" value="R3H-like domain"/>
    <property type="match status" value="1"/>
</dbReference>
<dbReference type="GO" id="GO:0003677">
    <property type="term" value="F:DNA binding"/>
    <property type="evidence" value="ECO:0007669"/>
    <property type="project" value="UniProtKB-ARBA"/>
</dbReference>
<dbReference type="InterPro" id="IPR000467">
    <property type="entry name" value="G_patch_dom"/>
</dbReference>
<evidence type="ECO:0000256" key="8">
    <source>
        <dbReference type="ARBA" id="ARBA00023242"/>
    </source>
</evidence>
<dbReference type="PROSITE" id="PS50137">
    <property type="entry name" value="DS_RBD"/>
    <property type="match status" value="1"/>
</dbReference>
<evidence type="ECO:0000259" key="12">
    <source>
        <dbReference type="PROSITE" id="PS51061"/>
    </source>
</evidence>
<dbReference type="SMART" id="SM00443">
    <property type="entry name" value="G_patch"/>
    <property type="match status" value="1"/>
</dbReference>
<dbReference type="PROSITE" id="PS50174">
    <property type="entry name" value="G_PATCH"/>
    <property type="match status" value="1"/>
</dbReference>
<dbReference type="InterPro" id="IPR036867">
    <property type="entry name" value="R3H_dom_sf"/>
</dbReference>
<keyword evidence="3" id="KW-0547">Nucleotide-binding</keyword>
<dbReference type="GO" id="GO:0016787">
    <property type="term" value="F:hydrolase activity"/>
    <property type="evidence" value="ECO:0007669"/>
    <property type="project" value="UniProtKB-KW"/>
</dbReference>
<feature type="domain" description="R3H" evidence="12">
    <location>
        <begin position="627"/>
        <end position="691"/>
    </location>
</feature>
<dbReference type="InterPro" id="IPR014720">
    <property type="entry name" value="dsRBD_dom"/>
</dbReference>
<keyword evidence="5" id="KW-0347">Helicase</keyword>
<dbReference type="Pfam" id="PF26535">
    <property type="entry name" value="DSRM_CARF"/>
    <property type="match status" value="1"/>
</dbReference>
<dbReference type="Pfam" id="PF01424">
    <property type="entry name" value="R3H"/>
    <property type="match status" value="1"/>
</dbReference>
<keyword evidence="6" id="KW-0067">ATP-binding</keyword>
<feature type="domain" description="XRN2-binding (XTBD)" evidence="13">
    <location>
        <begin position="47"/>
        <end position="135"/>
    </location>
</feature>
<dbReference type="InterPro" id="IPR021859">
    <property type="entry name" value="XTBD"/>
</dbReference>
<dbReference type="Pfam" id="PF11952">
    <property type="entry name" value="XTBD"/>
    <property type="match status" value="1"/>
</dbReference>
<evidence type="ECO:0000256" key="1">
    <source>
        <dbReference type="ARBA" id="ARBA00004123"/>
    </source>
</evidence>
<dbReference type="PANTHER" id="PTHR48430">
    <property type="entry name" value="PARTNER OF XRN-2 PROTEIN 1"/>
    <property type="match status" value="1"/>
</dbReference>
<dbReference type="InterPro" id="IPR058828">
    <property type="entry name" value="DSRM_CARF/NKRF"/>
</dbReference>